<keyword evidence="2" id="KW-0812">Transmembrane</keyword>
<keyword evidence="2" id="KW-0472">Membrane</keyword>
<feature type="signal peptide" evidence="3">
    <location>
        <begin position="1"/>
        <end position="26"/>
    </location>
</feature>
<evidence type="ECO:0000256" key="2">
    <source>
        <dbReference type="SAM" id="Phobius"/>
    </source>
</evidence>
<name>A0ABW3TJ84_9RHOB</name>
<evidence type="ECO:0000313" key="5">
    <source>
        <dbReference type="Proteomes" id="UP001597151"/>
    </source>
</evidence>
<feature type="chain" id="PRO_5045929395" evidence="3">
    <location>
        <begin position="27"/>
        <end position="168"/>
    </location>
</feature>
<keyword evidence="2" id="KW-1133">Transmembrane helix</keyword>
<dbReference type="RefSeq" id="WP_380795089.1">
    <property type="nucleotide sequence ID" value="NZ_JBHTKR010000011.1"/>
</dbReference>
<keyword evidence="5" id="KW-1185">Reference proteome</keyword>
<evidence type="ECO:0000313" key="4">
    <source>
        <dbReference type="EMBL" id="MFD1196667.1"/>
    </source>
</evidence>
<evidence type="ECO:0000256" key="3">
    <source>
        <dbReference type="SAM" id="SignalP"/>
    </source>
</evidence>
<proteinExistence type="predicted"/>
<keyword evidence="3" id="KW-0732">Signal</keyword>
<organism evidence="4 5">
    <name type="scientific">Seohaeicola saemankumensis</name>
    <dbReference type="NCBI Taxonomy" id="481181"/>
    <lineage>
        <taxon>Bacteria</taxon>
        <taxon>Pseudomonadati</taxon>
        <taxon>Pseudomonadota</taxon>
        <taxon>Alphaproteobacteria</taxon>
        <taxon>Rhodobacterales</taxon>
        <taxon>Roseobacteraceae</taxon>
        <taxon>Seohaeicola</taxon>
    </lineage>
</organism>
<reference evidence="5" key="1">
    <citation type="journal article" date="2019" name="Int. J. Syst. Evol. Microbiol.">
        <title>The Global Catalogue of Microorganisms (GCM) 10K type strain sequencing project: providing services to taxonomists for standard genome sequencing and annotation.</title>
        <authorList>
            <consortium name="The Broad Institute Genomics Platform"/>
            <consortium name="The Broad Institute Genome Sequencing Center for Infectious Disease"/>
            <person name="Wu L."/>
            <person name="Ma J."/>
        </authorList>
    </citation>
    <scope>NUCLEOTIDE SEQUENCE [LARGE SCALE GENOMIC DNA]</scope>
    <source>
        <strain evidence="5">CCUG 55328</strain>
    </source>
</reference>
<gene>
    <name evidence="4" type="ORF">ACFQ3C_18550</name>
</gene>
<dbReference type="Proteomes" id="UP001597151">
    <property type="component" value="Unassembled WGS sequence"/>
</dbReference>
<comment type="caution">
    <text evidence="4">The sequence shown here is derived from an EMBL/GenBank/DDBJ whole genome shotgun (WGS) entry which is preliminary data.</text>
</comment>
<evidence type="ECO:0000256" key="1">
    <source>
        <dbReference type="SAM" id="MobiDB-lite"/>
    </source>
</evidence>
<dbReference type="EMBL" id="JBHTKR010000011">
    <property type="protein sequence ID" value="MFD1196667.1"/>
    <property type="molecule type" value="Genomic_DNA"/>
</dbReference>
<feature type="region of interest" description="Disordered" evidence="1">
    <location>
        <begin position="53"/>
        <end position="83"/>
    </location>
</feature>
<protein>
    <submittedName>
        <fullName evidence="4">Uncharacterized protein</fullName>
    </submittedName>
</protein>
<accession>A0ABW3TJ84</accession>
<feature type="transmembrane region" description="Helical" evidence="2">
    <location>
        <begin position="31"/>
        <end position="48"/>
    </location>
</feature>
<sequence length="168" mass="18425">MARKFIATVLTAAIVIAGFNAAPARADGRELAQAIAGIAAVAIIANALNDKRKKDEPQLGSRNTGYDHGRQHGYVQPQPEWHGGRHFAPRPLPDRVARKALPAVCLQTVEDRRGRAVDVLGQRCLENNFRGARHLPQSCAVDIQSHRGWRSGYDARCLSRAGYSIARR</sequence>